<comment type="cofactor">
    <cofactor evidence="1">
        <name>Mn(2+)</name>
        <dbReference type="ChEBI" id="CHEBI:29035"/>
    </cofactor>
</comment>
<sequence length="423" mass="44855">MPDRPLTRSERLTRRLLAELAQASADPPGVTREAYGAREQGAHDRVRREGEALGALARVDAAGNLYLTLPGHERGLPALVIGSHLDSVPHGGNYDGAAGVLAGLAVLSDLAEARFVPRRDLVVMAIRAEEAAWFPLSYPGSEAALGRLPPAALEARRSDTGRTLGQHMLEAGFDPEPIRRGVPQIPAGAIAAFVEVHIEQGPRLLAKGCPVGLVTAIAGGVRHVDAACFGAYGHSGAEPRFARRDAVLGFTDLVRGLEAEWDALEAEGSEATITIGRVESDPTQHGGSRVLGELRFTLDLRSEHQAVLDRLRASLRRICAEVATRRGVRFELGPAFTWAPARMAPGLVDRLEAAAVRAGLPAPRLPSGAGHDAAAFAGADVPSAMVFVRNRNGSHNPDESMDAADLDAAVRLLVQFVTTFDET</sequence>
<comment type="caution">
    <text evidence="7">The sequence shown here is derived from an EMBL/GenBank/DDBJ whole genome shotgun (WGS) entry which is preliminary data.</text>
</comment>
<name>A0ABU0JJD1_9HYPH</name>
<dbReference type="SUPFAM" id="SSF53187">
    <property type="entry name" value="Zn-dependent exopeptidases"/>
    <property type="match status" value="1"/>
</dbReference>
<dbReference type="PANTHER" id="PTHR32494:SF19">
    <property type="entry name" value="ALLANTOATE DEIMINASE-RELATED"/>
    <property type="match status" value="1"/>
</dbReference>
<dbReference type="RefSeq" id="WP_307283860.1">
    <property type="nucleotide sequence ID" value="NZ_JAUSVX010000022.1"/>
</dbReference>
<proteinExistence type="inferred from homology"/>
<dbReference type="NCBIfam" id="TIGR01879">
    <property type="entry name" value="hydantase"/>
    <property type="match status" value="1"/>
</dbReference>
<dbReference type="GO" id="GO:0050538">
    <property type="term" value="F:N-carbamoyl-L-amino-acid hydrolase activity"/>
    <property type="evidence" value="ECO:0007669"/>
    <property type="project" value="UniProtKB-EC"/>
</dbReference>
<dbReference type="Gene3D" id="3.40.630.10">
    <property type="entry name" value="Zn peptidases"/>
    <property type="match status" value="1"/>
</dbReference>
<dbReference type="InterPro" id="IPR036264">
    <property type="entry name" value="Bact_exopeptidase_dim_dom"/>
</dbReference>
<gene>
    <name evidence="7" type="ORF">QO011_007404</name>
</gene>
<evidence type="ECO:0000256" key="5">
    <source>
        <dbReference type="ARBA" id="ARBA00022801"/>
    </source>
</evidence>
<dbReference type="EC" id="3.5.1.87" evidence="7"/>
<dbReference type="Proteomes" id="UP001242480">
    <property type="component" value="Unassembled WGS sequence"/>
</dbReference>
<evidence type="ECO:0000313" key="7">
    <source>
        <dbReference type="EMBL" id="MDQ0474364.1"/>
    </source>
</evidence>
<dbReference type="Gene3D" id="3.30.70.360">
    <property type="match status" value="1"/>
</dbReference>
<keyword evidence="6" id="KW-0464">Manganese</keyword>
<keyword evidence="5 7" id="KW-0378">Hydrolase</keyword>
<dbReference type="InterPro" id="IPR002933">
    <property type="entry name" value="Peptidase_M20"/>
</dbReference>
<evidence type="ECO:0000256" key="6">
    <source>
        <dbReference type="ARBA" id="ARBA00023211"/>
    </source>
</evidence>
<organism evidence="7 8">
    <name type="scientific">Labrys wisconsinensis</name>
    <dbReference type="NCBI Taxonomy" id="425677"/>
    <lineage>
        <taxon>Bacteria</taxon>
        <taxon>Pseudomonadati</taxon>
        <taxon>Pseudomonadota</taxon>
        <taxon>Alphaproteobacteria</taxon>
        <taxon>Hyphomicrobiales</taxon>
        <taxon>Xanthobacteraceae</taxon>
        <taxon>Labrys</taxon>
    </lineage>
</organism>
<dbReference type="InterPro" id="IPR010158">
    <property type="entry name" value="Amidase_Cbmase"/>
</dbReference>
<dbReference type="PANTHER" id="PTHR32494">
    <property type="entry name" value="ALLANTOATE DEIMINASE-RELATED"/>
    <property type="match status" value="1"/>
</dbReference>
<evidence type="ECO:0000256" key="4">
    <source>
        <dbReference type="ARBA" id="ARBA00022723"/>
    </source>
</evidence>
<dbReference type="SUPFAM" id="SSF55031">
    <property type="entry name" value="Bacterial exopeptidase dimerisation domain"/>
    <property type="match status" value="1"/>
</dbReference>
<evidence type="ECO:0000256" key="3">
    <source>
        <dbReference type="ARBA" id="ARBA00011738"/>
    </source>
</evidence>
<dbReference type="PIRSF" id="PIRSF001235">
    <property type="entry name" value="Amidase_carbamoylase"/>
    <property type="match status" value="1"/>
</dbReference>
<dbReference type="EMBL" id="JAUSVX010000022">
    <property type="protein sequence ID" value="MDQ0474364.1"/>
    <property type="molecule type" value="Genomic_DNA"/>
</dbReference>
<comment type="subunit">
    <text evidence="3">Homodimer.</text>
</comment>
<evidence type="ECO:0000256" key="2">
    <source>
        <dbReference type="ARBA" id="ARBA00006153"/>
    </source>
</evidence>
<keyword evidence="8" id="KW-1185">Reference proteome</keyword>
<evidence type="ECO:0000256" key="1">
    <source>
        <dbReference type="ARBA" id="ARBA00001936"/>
    </source>
</evidence>
<comment type="similarity">
    <text evidence="2">Belongs to the peptidase M20 family.</text>
</comment>
<protein>
    <submittedName>
        <fullName evidence="7">N-carbamoyl-L-amino-acid hydrolase</fullName>
        <ecNumber evidence="7">3.5.1.87</ecNumber>
    </submittedName>
</protein>
<dbReference type="Pfam" id="PF01546">
    <property type="entry name" value="Peptidase_M20"/>
    <property type="match status" value="1"/>
</dbReference>
<accession>A0ABU0JJD1</accession>
<reference evidence="7 8" key="1">
    <citation type="submission" date="2023-07" db="EMBL/GenBank/DDBJ databases">
        <title>Genomic Encyclopedia of Type Strains, Phase IV (KMG-IV): sequencing the most valuable type-strain genomes for metagenomic binning, comparative biology and taxonomic classification.</title>
        <authorList>
            <person name="Goeker M."/>
        </authorList>
    </citation>
    <scope>NUCLEOTIDE SEQUENCE [LARGE SCALE GENOMIC DNA]</scope>
    <source>
        <strain evidence="7 8">DSM 19619</strain>
    </source>
</reference>
<evidence type="ECO:0000313" key="8">
    <source>
        <dbReference type="Proteomes" id="UP001242480"/>
    </source>
</evidence>
<keyword evidence="4" id="KW-0479">Metal-binding</keyword>